<protein>
    <submittedName>
        <fullName evidence="1">Uncharacterized protein</fullName>
    </submittedName>
</protein>
<evidence type="ECO:0000313" key="1">
    <source>
        <dbReference type="EMBL" id="GER04142.1"/>
    </source>
</evidence>
<dbReference type="AlphaFoldDB" id="A0A5A7N749"/>
<keyword evidence="2" id="KW-1185">Reference proteome</keyword>
<dbReference type="Proteomes" id="UP000324996">
    <property type="component" value="Unassembled WGS sequence"/>
</dbReference>
<name>A0A5A7N749_9PROT</name>
<organism evidence="1 2">
    <name type="scientific">Iodidimonas nitroreducens</name>
    <dbReference type="NCBI Taxonomy" id="1236968"/>
    <lineage>
        <taxon>Bacteria</taxon>
        <taxon>Pseudomonadati</taxon>
        <taxon>Pseudomonadota</taxon>
        <taxon>Alphaproteobacteria</taxon>
        <taxon>Iodidimonadales</taxon>
        <taxon>Iodidimonadaceae</taxon>
        <taxon>Iodidimonas</taxon>
    </lineage>
</organism>
<proteinExistence type="predicted"/>
<evidence type="ECO:0000313" key="2">
    <source>
        <dbReference type="Proteomes" id="UP000324996"/>
    </source>
</evidence>
<comment type="caution">
    <text evidence="1">The sequence shown here is derived from an EMBL/GenBank/DDBJ whole genome shotgun (WGS) entry which is preliminary data.</text>
</comment>
<sequence length="67" mass="7513">MKDDSVTIWCRLLSEDPSGSAIEIEMEAGTKHWLPTSQIGHIPDAVHWPRPVPLIVPDWLAKQEGLI</sequence>
<dbReference type="EMBL" id="BKCN01000008">
    <property type="protein sequence ID" value="GER04142.1"/>
    <property type="molecule type" value="Genomic_DNA"/>
</dbReference>
<gene>
    <name evidence="1" type="ORF">JCM17846_18240</name>
</gene>
<reference evidence="1 2" key="1">
    <citation type="submission" date="2019-09" db="EMBL/GenBank/DDBJ databases">
        <title>NBRP : Genome information of microbial organism related human and environment.</title>
        <authorList>
            <person name="Hattori M."/>
            <person name="Oshima K."/>
            <person name="Inaba H."/>
            <person name="Suda W."/>
            <person name="Sakamoto M."/>
            <person name="Iino T."/>
            <person name="Kitahara M."/>
            <person name="Oshida Y."/>
            <person name="Iida T."/>
            <person name="Kudo T."/>
            <person name="Itoh T."/>
            <person name="Ohkuma M."/>
        </authorList>
    </citation>
    <scope>NUCLEOTIDE SEQUENCE [LARGE SCALE GENOMIC DNA]</scope>
    <source>
        <strain evidence="1 2">Q-1</strain>
    </source>
</reference>
<accession>A0A5A7N749</accession>